<organism evidence="2 3">
    <name type="scientific">Ruminiclostridium papyrosolvens C7</name>
    <dbReference type="NCBI Taxonomy" id="1330534"/>
    <lineage>
        <taxon>Bacteria</taxon>
        <taxon>Bacillati</taxon>
        <taxon>Bacillota</taxon>
        <taxon>Clostridia</taxon>
        <taxon>Eubacteriales</taxon>
        <taxon>Oscillospiraceae</taxon>
        <taxon>Ruminiclostridium</taxon>
    </lineage>
</organism>
<dbReference type="PANTHER" id="PTHR38474">
    <property type="entry name" value="SLR0299 PROTEIN"/>
    <property type="match status" value="1"/>
</dbReference>
<dbReference type="Proteomes" id="UP000016860">
    <property type="component" value="Unassembled WGS sequence"/>
</dbReference>
<accession>U4R384</accession>
<dbReference type="PIRSF" id="PIRSF000440">
    <property type="entry name" value="CAT"/>
    <property type="match status" value="1"/>
</dbReference>
<protein>
    <recommendedName>
        <fullName evidence="4">Chloramphenicol acetyltransferase</fullName>
    </recommendedName>
</protein>
<dbReference type="EMBL" id="ATAY01000031">
    <property type="protein sequence ID" value="EPR12069.1"/>
    <property type="molecule type" value="Genomic_DNA"/>
</dbReference>
<dbReference type="InterPro" id="IPR001707">
    <property type="entry name" value="Cmp_AcTrfase"/>
</dbReference>
<sequence length="211" mass="24740">MEIIDLNKWERTAHFNFFRQMDYPQYSICANIDITNFLKKIKEKHISFYYGMIFAATNVLNQIDEFKYRIRGNEVIRHSTIHPSFTDLMDDSELFKIVNVDMENDIGIFTEKAKEKAVSQKEFIVTEEEVRDDLVYITCIPWVAFTSLTHTISLKSDDAVPRLSWGKYFEESGRVLIPFSVQAHHAFVDGIHMGRYFDALQKYLDSLPSFP</sequence>
<dbReference type="SMART" id="SM01059">
    <property type="entry name" value="CAT"/>
    <property type="match status" value="1"/>
</dbReference>
<dbReference type="InterPro" id="IPR023213">
    <property type="entry name" value="CAT-like_dom_sf"/>
</dbReference>
<dbReference type="STRING" id="1330534.L323_10110"/>
<gene>
    <name evidence="2" type="ORF">L323_10110</name>
</gene>
<dbReference type="RefSeq" id="WP_020815553.1">
    <property type="nucleotide sequence ID" value="NZ_ATAY01000031.1"/>
</dbReference>
<dbReference type="AlphaFoldDB" id="U4R384"/>
<dbReference type="GO" id="GO:0008811">
    <property type="term" value="F:chloramphenicol O-acetyltransferase activity"/>
    <property type="evidence" value="ECO:0007669"/>
    <property type="project" value="InterPro"/>
</dbReference>
<reference evidence="2 3" key="1">
    <citation type="journal article" date="2013" name="Genome Announc.">
        <title>Draft Genome Sequence of the Cellulolytic Bacterium Clostridium papyrosolvens C7 (ATCC 700395).</title>
        <authorList>
            <person name="Zepeda V."/>
            <person name="Dassa B."/>
            <person name="Borovok I."/>
            <person name="Lamed R."/>
            <person name="Bayer E.A."/>
            <person name="Cate J.H."/>
        </authorList>
    </citation>
    <scope>NUCLEOTIDE SEQUENCE [LARGE SCALE GENOMIC DNA]</scope>
    <source>
        <strain evidence="2 3">C7</strain>
    </source>
</reference>
<evidence type="ECO:0000313" key="2">
    <source>
        <dbReference type="EMBL" id="EPR12069.1"/>
    </source>
</evidence>
<evidence type="ECO:0000256" key="1">
    <source>
        <dbReference type="PIRSR" id="PIRSR000440-1"/>
    </source>
</evidence>
<dbReference type="SUPFAM" id="SSF52777">
    <property type="entry name" value="CoA-dependent acyltransferases"/>
    <property type="match status" value="1"/>
</dbReference>
<feature type="active site" description="Proton acceptor" evidence="1">
    <location>
        <position position="185"/>
    </location>
</feature>
<evidence type="ECO:0008006" key="4">
    <source>
        <dbReference type="Google" id="ProtNLM"/>
    </source>
</evidence>
<dbReference type="PANTHER" id="PTHR38474:SF1">
    <property type="entry name" value="SLR0299 PROTEIN"/>
    <property type="match status" value="1"/>
</dbReference>
<comment type="caution">
    <text evidence="2">The sequence shown here is derived from an EMBL/GenBank/DDBJ whole genome shotgun (WGS) entry which is preliminary data.</text>
</comment>
<dbReference type="Gene3D" id="3.30.559.10">
    <property type="entry name" value="Chloramphenicol acetyltransferase-like domain"/>
    <property type="match status" value="1"/>
</dbReference>
<dbReference type="Pfam" id="PF00302">
    <property type="entry name" value="CAT"/>
    <property type="match status" value="1"/>
</dbReference>
<dbReference type="PATRIC" id="fig|1330534.3.peg.2022"/>
<name>U4R384_9FIRM</name>
<proteinExistence type="predicted"/>
<evidence type="ECO:0000313" key="3">
    <source>
        <dbReference type="Proteomes" id="UP000016860"/>
    </source>
</evidence>